<evidence type="ECO:0000313" key="5">
    <source>
        <dbReference type="EMBL" id="KAG5667860.1"/>
    </source>
</evidence>
<keyword evidence="2" id="KW-0274">FAD</keyword>
<evidence type="ECO:0000259" key="4">
    <source>
        <dbReference type="PROSITE" id="PS00623"/>
    </source>
</evidence>
<dbReference type="Gene3D" id="3.30.560.10">
    <property type="entry name" value="Glucose Oxidase, domain 3"/>
    <property type="match status" value="1"/>
</dbReference>
<dbReference type="InterPro" id="IPR036188">
    <property type="entry name" value="FAD/NAD-bd_sf"/>
</dbReference>
<evidence type="ECO:0000256" key="2">
    <source>
        <dbReference type="RuleBase" id="RU003968"/>
    </source>
</evidence>
<sequence length="273" mass="30865">MLIKIFITILFAKIIQCQINLSRFSPLVENLVKNYGKQTVEQSKYHQIYDFVIVGSGPGGCVLANRLTENPKIKVLMIEAGTVETIAQGVPLIAPLSVESRYNWGYLAEKQEYSCRGLRDGQCAYPRGKALGGSSVINGMVYTRGSKGDFDHWKQLGIENWDYETQVLPAFKRSERANLKYFHKPEFHNISGSLSVTNSPYETPFAKIFINAMKSLNYSEIDLNSDDSIGVGRLQSNTLRGVRHSAFEAFIRPVLKRKKFTHHDQHTCDKNSH</sequence>
<dbReference type="Gene3D" id="3.50.50.60">
    <property type="entry name" value="FAD/NAD(P)-binding domain"/>
    <property type="match status" value="1"/>
</dbReference>
<dbReference type="Pfam" id="PF00732">
    <property type="entry name" value="GMC_oxred_N"/>
    <property type="match status" value="1"/>
</dbReference>
<dbReference type="OrthoDB" id="269227at2759"/>
<proteinExistence type="inferred from homology"/>
<evidence type="ECO:0000256" key="3">
    <source>
        <dbReference type="SAM" id="SignalP"/>
    </source>
</evidence>
<accession>A0A9J6BDC8</accession>
<dbReference type="SUPFAM" id="SSF51905">
    <property type="entry name" value="FAD/NAD(P)-binding domain"/>
    <property type="match status" value="1"/>
</dbReference>
<feature type="domain" description="Glucose-methanol-choline oxidoreductase N-terminal" evidence="4">
    <location>
        <begin position="128"/>
        <end position="151"/>
    </location>
</feature>
<gene>
    <name evidence="5" type="ORF">PVAND_015829</name>
</gene>
<feature type="signal peptide" evidence="3">
    <location>
        <begin position="1"/>
        <end position="17"/>
    </location>
</feature>
<organism evidence="5 6">
    <name type="scientific">Polypedilum vanderplanki</name>
    <name type="common">Sleeping chironomid midge</name>
    <dbReference type="NCBI Taxonomy" id="319348"/>
    <lineage>
        <taxon>Eukaryota</taxon>
        <taxon>Metazoa</taxon>
        <taxon>Ecdysozoa</taxon>
        <taxon>Arthropoda</taxon>
        <taxon>Hexapoda</taxon>
        <taxon>Insecta</taxon>
        <taxon>Pterygota</taxon>
        <taxon>Neoptera</taxon>
        <taxon>Endopterygota</taxon>
        <taxon>Diptera</taxon>
        <taxon>Nematocera</taxon>
        <taxon>Chironomoidea</taxon>
        <taxon>Chironomidae</taxon>
        <taxon>Chironominae</taxon>
        <taxon>Polypedilum</taxon>
        <taxon>Polypedilum</taxon>
    </lineage>
</organism>
<dbReference type="EMBL" id="JADBJN010000004">
    <property type="protein sequence ID" value="KAG5667860.1"/>
    <property type="molecule type" value="Genomic_DNA"/>
</dbReference>
<keyword evidence="6" id="KW-1185">Reference proteome</keyword>
<dbReference type="GO" id="GO:0050660">
    <property type="term" value="F:flavin adenine dinucleotide binding"/>
    <property type="evidence" value="ECO:0007669"/>
    <property type="project" value="InterPro"/>
</dbReference>
<keyword evidence="3" id="KW-0732">Signal</keyword>
<dbReference type="AlphaFoldDB" id="A0A9J6BDC8"/>
<reference evidence="5" key="1">
    <citation type="submission" date="2021-03" db="EMBL/GenBank/DDBJ databases">
        <title>Chromosome level genome of the anhydrobiotic midge Polypedilum vanderplanki.</title>
        <authorList>
            <person name="Yoshida Y."/>
            <person name="Kikawada T."/>
            <person name="Gusev O."/>
        </authorList>
    </citation>
    <scope>NUCLEOTIDE SEQUENCE</scope>
    <source>
        <strain evidence="5">NIAS01</strain>
        <tissue evidence="5">Whole body or cell culture</tissue>
    </source>
</reference>
<dbReference type="GO" id="GO:0016614">
    <property type="term" value="F:oxidoreductase activity, acting on CH-OH group of donors"/>
    <property type="evidence" value="ECO:0007669"/>
    <property type="project" value="InterPro"/>
</dbReference>
<dbReference type="InterPro" id="IPR012132">
    <property type="entry name" value="GMC_OxRdtase"/>
</dbReference>
<evidence type="ECO:0000256" key="1">
    <source>
        <dbReference type="ARBA" id="ARBA00010790"/>
    </source>
</evidence>
<dbReference type="PANTHER" id="PTHR11552:SF227">
    <property type="entry name" value="GLUCOSE DEHYDROGENASE [FAD, QUINONE]-LIKE PROTEIN"/>
    <property type="match status" value="1"/>
</dbReference>
<dbReference type="PANTHER" id="PTHR11552">
    <property type="entry name" value="GLUCOSE-METHANOL-CHOLINE GMC OXIDOREDUCTASE"/>
    <property type="match status" value="1"/>
</dbReference>
<dbReference type="Proteomes" id="UP001107558">
    <property type="component" value="Chromosome 4"/>
</dbReference>
<evidence type="ECO:0000313" key="6">
    <source>
        <dbReference type="Proteomes" id="UP001107558"/>
    </source>
</evidence>
<dbReference type="PROSITE" id="PS00623">
    <property type="entry name" value="GMC_OXRED_1"/>
    <property type="match status" value="1"/>
</dbReference>
<dbReference type="InterPro" id="IPR000172">
    <property type="entry name" value="GMC_OxRdtase_N"/>
</dbReference>
<protein>
    <recommendedName>
        <fullName evidence="4">Glucose-methanol-choline oxidoreductase N-terminal domain-containing protein</fullName>
    </recommendedName>
</protein>
<feature type="chain" id="PRO_5039896393" description="Glucose-methanol-choline oxidoreductase N-terminal domain-containing protein" evidence="3">
    <location>
        <begin position="18"/>
        <end position="273"/>
    </location>
</feature>
<comment type="caution">
    <text evidence="5">The sequence shown here is derived from an EMBL/GenBank/DDBJ whole genome shotgun (WGS) entry which is preliminary data.</text>
</comment>
<comment type="similarity">
    <text evidence="1 2">Belongs to the GMC oxidoreductase family.</text>
</comment>
<keyword evidence="2" id="KW-0285">Flavoprotein</keyword>
<name>A0A9J6BDC8_POLVA</name>